<dbReference type="NCBIfam" id="NF047719">
    <property type="entry name" value="SCO6745_fam_HTH"/>
    <property type="match status" value="1"/>
</dbReference>
<protein>
    <submittedName>
        <fullName evidence="1">Uncharacterized protein</fullName>
    </submittedName>
</protein>
<dbReference type="Pfam" id="PF21863">
    <property type="entry name" value="HTH_67"/>
    <property type="match status" value="1"/>
</dbReference>
<dbReference type="AlphaFoldDB" id="A0A6J4I6A8"/>
<gene>
    <name evidence="1" type="ORF">AVDCRST_MAG20-1857</name>
</gene>
<dbReference type="InterPro" id="IPR054058">
    <property type="entry name" value="HTH_67"/>
</dbReference>
<sequence>MTPEELVTAASPDIGDLGWAFYFVPETGAMAEELGLDMFRFYFLGRGGVLGDVEATVVASAFGYFEPGLVSQMWESGKEVMSPREAGRAYHLASAEHGRRRLSGIEGLEAFCAAAERVNDAADPVALPLYAGIRSEPLVDDLPGRSMQLLTVLRELRGSAHLLAVRAVGLDAKTAHWITRPGDIAMFGWSEDDAPPVTDEVRSLRAEAEALTDRLVLPAFAVLDDPGQQDLLTGLERIGAALRA</sequence>
<name>A0A6J4I6A8_9ACTN</name>
<evidence type="ECO:0000313" key="1">
    <source>
        <dbReference type="EMBL" id="CAA9243333.1"/>
    </source>
</evidence>
<proteinExistence type="predicted"/>
<reference evidence="1" key="1">
    <citation type="submission" date="2020-02" db="EMBL/GenBank/DDBJ databases">
        <authorList>
            <person name="Meier V. D."/>
        </authorList>
    </citation>
    <scope>NUCLEOTIDE SEQUENCE</scope>
    <source>
        <strain evidence="1">AVDCRST_MAG20</strain>
    </source>
</reference>
<dbReference type="EMBL" id="CADCSY010000082">
    <property type="protein sequence ID" value="CAA9243333.1"/>
    <property type="molecule type" value="Genomic_DNA"/>
</dbReference>
<accession>A0A6J4I6A8</accession>
<organism evidence="1">
    <name type="scientific">uncultured Acidimicrobiales bacterium</name>
    <dbReference type="NCBI Taxonomy" id="310071"/>
    <lineage>
        <taxon>Bacteria</taxon>
        <taxon>Bacillati</taxon>
        <taxon>Actinomycetota</taxon>
        <taxon>Acidimicrobiia</taxon>
        <taxon>Acidimicrobiales</taxon>
        <taxon>environmental samples</taxon>
    </lineage>
</organism>